<evidence type="ECO:0000256" key="1">
    <source>
        <dbReference type="SAM" id="SignalP"/>
    </source>
</evidence>
<gene>
    <name evidence="2" type="ORF">FJY68_06030</name>
</gene>
<proteinExistence type="predicted"/>
<accession>A0A937XDY2</accession>
<evidence type="ECO:0000313" key="3">
    <source>
        <dbReference type="Proteomes" id="UP000779900"/>
    </source>
</evidence>
<dbReference type="EMBL" id="VGIR01000028">
    <property type="protein sequence ID" value="MBM3331397.1"/>
    <property type="molecule type" value="Genomic_DNA"/>
</dbReference>
<reference evidence="2" key="1">
    <citation type="submission" date="2019-03" db="EMBL/GenBank/DDBJ databases">
        <title>Lake Tanganyika Metagenome-Assembled Genomes (MAGs).</title>
        <authorList>
            <person name="Tran P."/>
        </authorList>
    </citation>
    <scope>NUCLEOTIDE SEQUENCE</scope>
    <source>
        <strain evidence="2">K_DeepCast_150m_m2_040</strain>
    </source>
</reference>
<feature type="chain" id="PRO_5036921505" description="T9SS type A sorting domain-containing protein" evidence="1">
    <location>
        <begin position="27"/>
        <end position="877"/>
    </location>
</feature>
<comment type="caution">
    <text evidence="2">The sequence shown here is derived from an EMBL/GenBank/DDBJ whole genome shotgun (WGS) entry which is preliminary data.</text>
</comment>
<evidence type="ECO:0000313" key="2">
    <source>
        <dbReference type="EMBL" id="MBM3331397.1"/>
    </source>
</evidence>
<feature type="signal peptide" evidence="1">
    <location>
        <begin position="1"/>
        <end position="26"/>
    </location>
</feature>
<evidence type="ECO:0008006" key="4">
    <source>
        <dbReference type="Google" id="ProtNLM"/>
    </source>
</evidence>
<sequence>MSARAVVHVASACAVVGLLVSGDALAFSGVSHQPQCLGDAFMVDTGVVLIPAAGSQCSYSAASNGNGWRVMWGYGYSVYTNGISTDGSLLETWGGLVGHDSYMRGGLTRSIVGTGSGFLAVWTSRSAPSRIWASRLDSAGTLADSLPVFEGDSNQAWPAAAFDGDSTCLVVWATFRGSDRDIYAARLTASGQVLDTNPLPVAQVPSQRDMFPTVAFGQGVYLVAWTSYDSSNWATAKARRVSAAGVLLDTAIFLRRDSAMRQERPALAFGDTCFLAAWSEGMGRPDIYAARVSVSGSILDSAGMQLSSGPFRDWFPSVGFDGTSFLVMWQETDTMVMNAGTVCGRRVTADGVPLDSVPIRPAPPHSSCTYPSVAADHRNFLVAFCAYDSLTHDDNVCCRRISPDGAVLDSGIFFPLGADAQTGPSGASDGTDFLVAWTETRPQGQTVVQAARIAADGTLLDPVGFTVSDAPGAKSNVATGFGDSLYLVAWADNRSAEGADIYCARVSRDGQVLDMDGILVCDESLYQNSPDVSFDGHNFLLVWYDYRTGTDGDIYAARVSPGGVVLDPGGFPVSVDTCEDMWPKLCFADTEYLVVWGSGFSLQGPYDIYGALIARDGVITKPRFLVSGATGEQRYPAVASGPTSYLVVWVDTRLPNTKPDIFGTRVSADGTVLDTNGIAVVENSGEEQSPRVTSDGAGFRVLWSRWELGTTAIATGRVDTAGNVSHVSDWFAVTVSGPDASVGYDVAYGGGPELLLLFDFWTDTAAATYYGNRRLWARLGDVPGVEQAESWLSRRATGGASIVRGVLFLPRDMTDTSDVSDRVPRPVLLDISGRKVMSLKSGANDVRALAPGVYFLRGPKTEDRSPNATVRKVIIAR</sequence>
<dbReference type="Proteomes" id="UP000779900">
    <property type="component" value="Unassembled WGS sequence"/>
</dbReference>
<protein>
    <recommendedName>
        <fullName evidence="4">T9SS type A sorting domain-containing protein</fullName>
    </recommendedName>
</protein>
<keyword evidence="1" id="KW-0732">Signal</keyword>
<name>A0A937XDY2_UNCW3</name>
<dbReference type="AlphaFoldDB" id="A0A937XDY2"/>
<organism evidence="2 3">
    <name type="scientific">candidate division WOR-3 bacterium</name>
    <dbReference type="NCBI Taxonomy" id="2052148"/>
    <lineage>
        <taxon>Bacteria</taxon>
        <taxon>Bacteria division WOR-3</taxon>
    </lineage>
</organism>